<feature type="transmembrane region" description="Helical" evidence="1">
    <location>
        <begin position="241"/>
        <end position="260"/>
    </location>
</feature>
<organism evidence="3 4">
    <name type="scientific">Streptomyces glebosus</name>
    <dbReference type="NCBI Taxonomy" id="249580"/>
    <lineage>
        <taxon>Bacteria</taxon>
        <taxon>Bacillati</taxon>
        <taxon>Actinomycetota</taxon>
        <taxon>Actinomycetes</taxon>
        <taxon>Kitasatosporales</taxon>
        <taxon>Streptomycetaceae</taxon>
        <taxon>Streptomyces</taxon>
    </lineage>
</organism>
<feature type="domain" description="YcxB-like C-terminal" evidence="2">
    <location>
        <begin position="111"/>
        <end position="175"/>
    </location>
</feature>
<reference evidence="3 4" key="1">
    <citation type="submission" date="2019-12" db="EMBL/GenBank/DDBJ databases">
        <title>Whole genome shotgun sequence of Streptomyces hygroscopicus subsp. glebosus NBRC 13786.</title>
        <authorList>
            <person name="Ichikawa N."/>
            <person name="Kimura A."/>
            <person name="Kitahashi Y."/>
            <person name="Komaki H."/>
            <person name="Tamura T."/>
        </authorList>
    </citation>
    <scope>NUCLEOTIDE SEQUENCE [LARGE SCALE GENOMIC DNA]</scope>
    <source>
        <strain evidence="3 4">NBRC 13786</strain>
    </source>
</reference>
<evidence type="ECO:0000313" key="3">
    <source>
        <dbReference type="EMBL" id="GFE12207.1"/>
    </source>
</evidence>
<comment type="caution">
    <text evidence="3">The sequence shown here is derived from an EMBL/GenBank/DDBJ whole genome shotgun (WGS) entry which is preliminary data.</text>
</comment>
<evidence type="ECO:0000259" key="2">
    <source>
        <dbReference type="Pfam" id="PF14317"/>
    </source>
</evidence>
<keyword evidence="4" id="KW-1185">Reference proteome</keyword>
<feature type="transmembrane region" description="Helical" evidence="1">
    <location>
        <begin position="202"/>
        <end position="221"/>
    </location>
</feature>
<keyword evidence="1" id="KW-1133">Transmembrane helix</keyword>
<evidence type="ECO:0000256" key="1">
    <source>
        <dbReference type="SAM" id="Phobius"/>
    </source>
</evidence>
<dbReference type="Pfam" id="PF14317">
    <property type="entry name" value="YcxB"/>
    <property type="match status" value="1"/>
</dbReference>
<feature type="transmembrane region" description="Helical" evidence="1">
    <location>
        <begin position="75"/>
        <end position="94"/>
    </location>
</feature>
<dbReference type="RefSeq" id="WP_190144387.1">
    <property type="nucleotide sequence ID" value="NZ_BLIO01000001.1"/>
</dbReference>
<protein>
    <recommendedName>
        <fullName evidence="2">YcxB-like C-terminal domain-containing protein</fullName>
    </recommendedName>
</protein>
<keyword evidence="1" id="KW-0472">Membrane</keyword>
<dbReference type="InterPro" id="IPR025588">
    <property type="entry name" value="YcxB-like_C"/>
</dbReference>
<gene>
    <name evidence="3" type="ORF">Sgleb_02540</name>
</gene>
<accession>A0A640SLR2</accession>
<name>A0A640SLR2_9ACTN</name>
<dbReference type="EMBL" id="BLIO01000001">
    <property type="protein sequence ID" value="GFE12207.1"/>
    <property type="molecule type" value="Genomic_DNA"/>
</dbReference>
<feature type="transmembrane region" description="Helical" evidence="1">
    <location>
        <begin position="47"/>
        <end position="63"/>
    </location>
</feature>
<dbReference type="AlphaFoldDB" id="A0A640SLR2"/>
<dbReference type="Proteomes" id="UP000430079">
    <property type="component" value="Unassembled WGS sequence"/>
</dbReference>
<evidence type="ECO:0000313" key="4">
    <source>
        <dbReference type="Proteomes" id="UP000430079"/>
    </source>
</evidence>
<feature type="transmembrane region" description="Helical" evidence="1">
    <location>
        <begin position="272"/>
        <end position="292"/>
    </location>
</feature>
<proteinExistence type="predicted"/>
<keyword evidence="1" id="KW-0812">Transmembrane</keyword>
<sequence>MAEGQESTDTAAAGAVELAYRSTVADIAAALRARAKNSSGGRFRRRVLIYILAVMAVGILLSTGGADRHDTPWRLYLALGACVAFMTAVPWLQARQVHRLSERQGDVRAAVDDAGIRLTTAHSSATLDWHLYPRYVETSELFVLLSADRTAVGVIVLPKRGVADPENVGRLRAILDRHLVRADVAATIGSPQNRGRAAGRGAGSIGLLLLGLLLFFFAFAAVQKAAHPDRFPGIQNNTAPISVALLLLGVLAVVGGWRLVRRMKVMRIVSTVLAVAALLAGGAVGCRVGPMLHCWDSAQIAHDPAGGYACLDF</sequence>